<dbReference type="GO" id="GO:0006281">
    <property type="term" value="P:DNA repair"/>
    <property type="evidence" value="ECO:0007669"/>
    <property type="project" value="TreeGrafter"/>
</dbReference>
<evidence type="ECO:0000256" key="4">
    <source>
        <dbReference type="ARBA" id="ARBA00022833"/>
    </source>
</evidence>
<keyword evidence="4" id="KW-0862">Zinc</keyword>
<evidence type="ECO:0000313" key="12">
    <source>
        <dbReference type="EMBL" id="QSL65422.1"/>
    </source>
</evidence>
<dbReference type="SUPFAM" id="SSF56712">
    <property type="entry name" value="Prokaryotic type I DNA topoisomerase"/>
    <property type="match status" value="1"/>
</dbReference>
<dbReference type="Gene3D" id="1.10.460.10">
    <property type="entry name" value="Topoisomerase I, domain 2"/>
    <property type="match status" value="1"/>
</dbReference>
<evidence type="ECO:0000256" key="6">
    <source>
        <dbReference type="ARBA" id="ARBA00023125"/>
    </source>
</evidence>
<protein>
    <recommendedName>
        <fullName evidence="8">DNA topoisomerase</fullName>
        <ecNumber evidence="8">5.6.2.1</ecNumber>
    </recommendedName>
</protein>
<dbReference type="Pfam" id="PF01751">
    <property type="entry name" value="Toprim"/>
    <property type="match status" value="1"/>
</dbReference>
<keyword evidence="3" id="KW-0479">Metal-binding</keyword>
<dbReference type="InterPro" id="IPR013824">
    <property type="entry name" value="Topo_IA_cen_sub1"/>
</dbReference>
<dbReference type="PANTHER" id="PTHR11390:SF21">
    <property type="entry name" value="DNA TOPOISOMERASE 3-ALPHA"/>
    <property type="match status" value="1"/>
</dbReference>
<dbReference type="GO" id="GO:0035825">
    <property type="term" value="P:homologous recombination"/>
    <property type="evidence" value="ECO:0007669"/>
    <property type="project" value="UniProtKB-ARBA"/>
</dbReference>
<dbReference type="GO" id="GO:0031422">
    <property type="term" value="C:RecQ family helicase-topoisomerase III complex"/>
    <property type="evidence" value="ECO:0007669"/>
    <property type="project" value="UniProtKB-ARBA"/>
</dbReference>
<evidence type="ECO:0000256" key="3">
    <source>
        <dbReference type="ARBA" id="ARBA00022723"/>
    </source>
</evidence>
<dbReference type="GO" id="GO:0003917">
    <property type="term" value="F:DNA topoisomerase type I (single strand cut, ATP-independent) activity"/>
    <property type="evidence" value="ECO:0007669"/>
    <property type="project" value="UniProtKB-EC"/>
</dbReference>
<dbReference type="PROSITE" id="PS00396">
    <property type="entry name" value="TOPO_IA_1"/>
    <property type="match status" value="1"/>
</dbReference>
<dbReference type="SMART" id="SM00437">
    <property type="entry name" value="TOP1Ac"/>
    <property type="match status" value="1"/>
</dbReference>
<keyword evidence="6 8" id="KW-0238">DNA-binding</keyword>
<dbReference type="Gene3D" id="2.70.20.10">
    <property type="entry name" value="Topoisomerase I, domain 3"/>
    <property type="match status" value="1"/>
</dbReference>
<dbReference type="Gene3D" id="1.10.290.10">
    <property type="entry name" value="Topoisomerase I, domain 4"/>
    <property type="match status" value="1"/>
</dbReference>
<evidence type="ECO:0000313" key="13">
    <source>
        <dbReference type="Proteomes" id="UP000663699"/>
    </source>
</evidence>
<sequence>MKILCVAEKPSIARAISDILGGGKVHIRETKDIYNKNYDIRFKFNFNWGDSSVTFTSVRGHLIEWEFEEKFKKWNSCNPLNLFEAKIIPTVNKDMKNIHDNILKESRNAQGLYIWTDCDREGEYIGTEVVNIARKANPKIEVKRAHFNNLERMHIIKAAHRPFDIDQRQVNAVAARIEFDLKTGSAFTRFQTLLLQSFEPLAKEIISYGSCQFPTLGFVVDRWKRVENFVSEKFWSIKVICSYNNNEVLFNWKRIRLFDKLSAFLIYENCLLFDKAKVVSVVRKPKSKLRPYPLTTVELQKRGTKYLGISSKDIMTIAETLYTKGFISYPRTETDQFSNDIDLRSLIEKQVNDEQWGNYAQSLLNEKFCQPRKGKNNDKAHAPIHPVTYVKKNSLKSANEHKVYSFIVRHFLACCSQDAKAKQTVIVLQWGEEFFSTSALIVLENNYLDVYLYEKWNSSVSLPDFNQGEMIELDYTEMIEGKTESPGHLTESELINLMNINGIGTDSTIAEHIQKILDRKYVFKQSKNKNKSERSQNNTIYEFIPSTLGIALVDGYDRIGFDQSLAKPFLRKEMELKLKNICDGKYSKEEFLKDNINQYKNLFIKANQKVDILKEVLKIDFMFMEKYDSSENYHKKLSEIPLNTVFDTESKENNEICKEKTFVAKNSLMNNMDFFQKFQEKSIPWLCSSCCETFPSDEPMYNSTEKQEAYYCKNCNLNLSSKNKNIYSNEISNNNSTSQHQDKNSQEHREKINHFINILDNLQTKLNKQSFSEDNLSTSIKNPDEISLKDSIKNDYPIIDNLTPKVNISQTCTLVPQGSMKNSEMWELLRKKKRNSLGVRKHIENFSEIKCSHNSFNTNIIDASSELSNFPDKIGKKETLESKISFITLSEAQTNISQENIPPISPSTKNYKHKLFLPDHVKSENNCILELKNSFLSNSTSPKKALTSNTISNIKSLKNNSTGAFSVKKKPLPKFGGFDKCASCNESITFLESCPGPNSTKWHKKCLKCSGKCGKNMDSGSLNEIDKDGKMKVYCRFCWDTIKKGKKPMTISLVMSNTLQDFSTLEENRT</sequence>
<proteinExistence type="inferred from homology"/>
<dbReference type="InterPro" id="IPR013826">
    <property type="entry name" value="Topo_IA_cen_sub3"/>
</dbReference>
<evidence type="ECO:0000256" key="2">
    <source>
        <dbReference type="ARBA" id="ARBA00009446"/>
    </source>
</evidence>
<feature type="domain" description="Topo IA-type catalytic" evidence="11">
    <location>
        <begin position="166"/>
        <end position="603"/>
    </location>
</feature>
<comment type="similarity">
    <text evidence="2 8">Belongs to the type IA topoisomerase family.</text>
</comment>
<dbReference type="SMART" id="SM00132">
    <property type="entry name" value="LIM"/>
    <property type="match status" value="1"/>
</dbReference>
<feature type="compositionally biased region" description="Low complexity" evidence="9">
    <location>
        <begin position="728"/>
        <end position="738"/>
    </location>
</feature>
<keyword evidence="7 8" id="KW-0413">Isomerase</keyword>
<dbReference type="InterPro" id="IPR000380">
    <property type="entry name" value="Topo_IA"/>
</dbReference>
<dbReference type="InterPro" id="IPR034144">
    <property type="entry name" value="TOPRIM_TopoIII"/>
</dbReference>
<dbReference type="GO" id="GO:0005634">
    <property type="term" value="C:nucleus"/>
    <property type="evidence" value="ECO:0007669"/>
    <property type="project" value="TreeGrafter"/>
</dbReference>
<feature type="domain" description="Toprim" evidence="10">
    <location>
        <begin position="2"/>
        <end position="148"/>
    </location>
</feature>
<name>A0A899FZK3_9ASCO</name>
<dbReference type="AlphaFoldDB" id="A0A899FZK3"/>
<dbReference type="PROSITE" id="PS50880">
    <property type="entry name" value="TOPRIM"/>
    <property type="match status" value="1"/>
</dbReference>
<dbReference type="EC" id="5.6.2.1" evidence="8"/>
<dbReference type="PANTHER" id="PTHR11390">
    <property type="entry name" value="PROKARYOTIC DNA TOPOISOMERASE"/>
    <property type="match status" value="1"/>
</dbReference>
<evidence type="ECO:0000256" key="1">
    <source>
        <dbReference type="ARBA" id="ARBA00000213"/>
    </source>
</evidence>
<dbReference type="CDD" id="cd03362">
    <property type="entry name" value="TOPRIM_TopoIA_TopoIII"/>
    <property type="match status" value="1"/>
</dbReference>
<dbReference type="PRINTS" id="PR00417">
    <property type="entry name" value="PRTPISMRASEI"/>
</dbReference>
<dbReference type="InterPro" id="IPR013497">
    <property type="entry name" value="Topo_IA_cen"/>
</dbReference>
<dbReference type="Pfam" id="PF00412">
    <property type="entry name" value="LIM"/>
    <property type="match status" value="1"/>
</dbReference>
<comment type="function">
    <text evidence="8">Introduces a single-strand break via transesterification at a target site in duplex DNA. Releases the supercoiling and torsional tension of DNA introduced during the DNA replication and transcription by transiently cleaving and rejoining one strand of the DNA duplex. The scissile phosphodiester is attacked by the catalytic tyrosine of the enzyme, resulting in the formation of a DNA-(5'-phosphotyrosyl)-enzyme intermediate and the expulsion of a 3'-OH DNA strand.</text>
</comment>
<dbReference type="InterPro" id="IPR023406">
    <property type="entry name" value="Topo_IA_AS"/>
</dbReference>
<dbReference type="GO" id="GO:0003677">
    <property type="term" value="F:DNA binding"/>
    <property type="evidence" value="ECO:0007669"/>
    <property type="project" value="UniProtKB-KW"/>
</dbReference>
<dbReference type="InterPro" id="IPR003602">
    <property type="entry name" value="Topo_IA_DNA-bd_dom"/>
</dbReference>
<evidence type="ECO:0000256" key="9">
    <source>
        <dbReference type="SAM" id="MobiDB-lite"/>
    </source>
</evidence>
<dbReference type="InterPro" id="IPR006171">
    <property type="entry name" value="TOPRIM_dom"/>
</dbReference>
<dbReference type="GO" id="GO:0006265">
    <property type="term" value="P:DNA topological change"/>
    <property type="evidence" value="ECO:0007669"/>
    <property type="project" value="InterPro"/>
</dbReference>
<gene>
    <name evidence="12" type="ORF">MERGE_002732</name>
</gene>
<dbReference type="InterPro" id="IPR013825">
    <property type="entry name" value="Topo_IA_cen_sub2"/>
</dbReference>
<evidence type="ECO:0000259" key="11">
    <source>
        <dbReference type="PROSITE" id="PS52039"/>
    </source>
</evidence>
<dbReference type="SMART" id="SM00436">
    <property type="entry name" value="TOP1Bc"/>
    <property type="match status" value="1"/>
</dbReference>
<evidence type="ECO:0000259" key="10">
    <source>
        <dbReference type="PROSITE" id="PS50880"/>
    </source>
</evidence>
<feature type="region of interest" description="Disordered" evidence="9">
    <location>
        <begin position="728"/>
        <end position="748"/>
    </location>
</feature>
<dbReference type="GO" id="GO:0030695">
    <property type="term" value="F:GTPase regulator activity"/>
    <property type="evidence" value="ECO:0007669"/>
    <property type="project" value="UniProtKB-ARBA"/>
</dbReference>
<comment type="catalytic activity">
    <reaction evidence="1 8">
        <text>ATP-independent breakage of single-stranded DNA, followed by passage and rejoining.</text>
        <dbReference type="EC" id="5.6.2.1"/>
    </reaction>
</comment>
<dbReference type="PROSITE" id="PS52039">
    <property type="entry name" value="TOPO_IA_2"/>
    <property type="match status" value="1"/>
</dbReference>
<dbReference type="GO" id="GO:0046872">
    <property type="term" value="F:metal ion binding"/>
    <property type="evidence" value="ECO:0007669"/>
    <property type="project" value="UniProtKB-KW"/>
</dbReference>
<dbReference type="SMART" id="SM00493">
    <property type="entry name" value="TOPRIM"/>
    <property type="match status" value="1"/>
</dbReference>
<accession>A0A899FZK3</accession>
<dbReference type="InterPro" id="IPR001781">
    <property type="entry name" value="Znf_LIM"/>
</dbReference>
<evidence type="ECO:0000256" key="7">
    <source>
        <dbReference type="ARBA" id="ARBA00023235"/>
    </source>
</evidence>
<dbReference type="Proteomes" id="UP000663699">
    <property type="component" value="Chromosome 6"/>
</dbReference>
<dbReference type="OrthoDB" id="430051at2759"/>
<dbReference type="FunFam" id="1.10.290.10:FF:000001">
    <property type="entry name" value="DNA topoisomerase"/>
    <property type="match status" value="1"/>
</dbReference>
<evidence type="ECO:0000256" key="5">
    <source>
        <dbReference type="ARBA" id="ARBA00023029"/>
    </source>
</evidence>
<dbReference type="FunFam" id="3.40.50.140:FF:000003">
    <property type="entry name" value="DNA topoisomerase"/>
    <property type="match status" value="1"/>
</dbReference>
<dbReference type="CDD" id="cd00186">
    <property type="entry name" value="TOP1Ac"/>
    <property type="match status" value="1"/>
</dbReference>
<keyword evidence="5 8" id="KW-0799">Topoisomerase</keyword>
<dbReference type="InterPro" id="IPR023405">
    <property type="entry name" value="Topo_IA_core_domain"/>
</dbReference>
<dbReference type="Gene3D" id="2.10.110.10">
    <property type="entry name" value="Cysteine Rich Protein"/>
    <property type="match status" value="1"/>
</dbReference>
<evidence type="ECO:0000256" key="8">
    <source>
        <dbReference type="RuleBase" id="RU362092"/>
    </source>
</evidence>
<dbReference type="Pfam" id="PF01131">
    <property type="entry name" value="Topoisom_bac"/>
    <property type="match status" value="1"/>
</dbReference>
<organism evidence="12 13">
    <name type="scientific">Pneumocystis wakefieldiae</name>
    <dbReference type="NCBI Taxonomy" id="38082"/>
    <lineage>
        <taxon>Eukaryota</taxon>
        <taxon>Fungi</taxon>
        <taxon>Dikarya</taxon>
        <taxon>Ascomycota</taxon>
        <taxon>Taphrinomycotina</taxon>
        <taxon>Pneumocystomycetes</taxon>
        <taxon>Pneumocystaceae</taxon>
        <taxon>Pneumocystis</taxon>
    </lineage>
</organism>
<keyword evidence="13" id="KW-1185">Reference proteome</keyword>
<reference evidence="12" key="1">
    <citation type="submission" date="2020-06" db="EMBL/GenBank/DDBJ databases">
        <title>Genomes of multiple members of Pneumocystis genus reveal paths to human pathogen Pneumocystis jirovecii.</title>
        <authorList>
            <person name="Cisse O.H."/>
            <person name="Ma L."/>
            <person name="Dekker J."/>
            <person name="Khil P."/>
            <person name="Jo J."/>
            <person name="Brenchley J."/>
            <person name="Blair R."/>
            <person name="Pahar B."/>
            <person name="Chabe M."/>
            <person name="Van Rompay K.A."/>
            <person name="Keesler R."/>
            <person name="Sukura A."/>
            <person name="Hirsch V."/>
            <person name="Kutty G."/>
            <person name="Liu Y."/>
            <person name="Peng L."/>
            <person name="Chen J."/>
            <person name="Song J."/>
            <person name="Weissenbacher-Lang C."/>
            <person name="Xu J."/>
            <person name="Upham N.S."/>
            <person name="Stajich J.E."/>
            <person name="Cuomo C.A."/>
            <person name="Cushion M.T."/>
            <person name="Kovacs J.A."/>
        </authorList>
    </citation>
    <scope>NUCLEOTIDE SEQUENCE</scope>
    <source>
        <strain evidence="12">2A</strain>
    </source>
</reference>
<dbReference type="EMBL" id="CP054537">
    <property type="protein sequence ID" value="QSL65422.1"/>
    <property type="molecule type" value="Genomic_DNA"/>
</dbReference>
<dbReference type="Gene3D" id="3.40.50.140">
    <property type="match status" value="1"/>
</dbReference>
<dbReference type="InterPro" id="IPR003601">
    <property type="entry name" value="Topo_IA_2"/>
</dbReference>